<dbReference type="Proteomes" id="UP000558192">
    <property type="component" value="Unassembled WGS sequence"/>
</dbReference>
<organism evidence="1 2">
    <name type="scientific">Sphingomonas kaistensis</name>
    <dbReference type="NCBI Taxonomy" id="298708"/>
    <lineage>
        <taxon>Bacteria</taxon>
        <taxon>Pseudomonadati</taxon>
        <taxon>Pseudomonadota</taxon>
        <taxon>Alphaproteobacteria</taxon>
        <taxon>Sphingomonadales</taxon>
        <taxon>Sphingomonadaceae</taxon>
        <taxon>Sphingomonas</taxon>
    </lineage>
</organism>
<gene>
    <name evidence="1" type="ORF">GGQ97_000868</name>
</gene>
<dbReference type="EMBL" id="JAATJC010000001">
    <property type="protein sequence ID" value="NJC05075.1"/>
    <property type="molecule type" value="Genomic_DNA"/>
</dbReference>
<dbReference type="AlphaFoldDB" id="A0A7X6BG47"/>
<accession>A0A7X6BG47</accession>
<name>A0A7X6BG47_9SPHN</name>
<evidence type="ECO:0000313" key="2">
    <source>
        <dbReference type="Proteomes" id="UP000558192"/>
    </source>
</evidence>
<protein>
    <submittedName>
        <fullName evidence="1">Uncharacterized protein</fullName>
    </submittedName>
</protein>
<evidence type="ECO:0000313" key="1">
    <source>
        <dbReference type="EMBL" id="NJC05075.1"/>
    </source>
</evidence>
<reference evidence="1 2" key="1">
    <citation type="submission" date="2020-03" db="EMBL/GenBank/DDBJ databases">
        <title>Genomic Encyclopedia of Type Strains, Phase IV (KMG-IV): sequencing the most valuable type-strain genomes for metagenomic binning, comparative biology and taxonomic classification.</title>
        <authorList>
            <person name="Goeker M."/>
        </authorList>
    </citation>
    <scope>NUCLEOTIDE SEQUENCE [LARGE SCALE GENOMIC DNA]</scope>
    <source>
        <strain evidence="1 2">DSM 16846</strain>
    </source>
</reference>
<keyword evidence="2" id="KW-1185">Reference proteome</keyword>
<sequence>MSLLASPVVLFILASGVIVLGAWVGANQRNKR</sequence>
<proteinExistence type="predicted"/>
<comment type="caution">
    <text evidence="1">The sequence shown here is derived from an EMBL/GenBank/DDBJ whole genome shotgun (WGS) entry which is preliminary data.</text>
</comment>